<reference evidence="9" key="1">
    <citation type="submission" date="2016-06" db="EMBL/GenBank/DDBJ databases">
        <authorList>
            <person name="Varghese N."/>
            <person name="Submissions Spin"/>
        </authorList>
    </citation>
    <scope>NUCLEOTIDE SEQUENCE [LARGE SCALE GENOMIC DNA]</scope>
    <source>
        <strain evidence="9">DSM 45344</strain>
    </source>
</reference>
<dbReference type="SMART" id="SM00862">
    <property type="entry name" value="Trans_reg_C"/>
    <property type="match status" value="1"/>
</dbReference>
<keyword evidence="3" id="KW-0805">Transcription regulation</keyword>
<keyword evidence="9" id="KW-1185">Reference proteome</keyword>
<dbReference type="OrthoDB" id="8927943at2"/>
<feature type="domain" description="OmpR/PhoB-type" evidence="7">
    <location>
        <begin position="83"/>
        <end position="184"/>
    </location>
</feature>
<protein>
    <submittedName>
        <fullName evidence="8">Transcriptional regulatory protein, C terminal</fullName>
    </submittedName>
</protein>
<dbReference type="PANTHER" id="PTHR48111:SF1">
    <property type="entry name" value="TWO-COMPONENT RESPONSE REGULATOR ORR33"/>
    <property type="match status" value="1"/>
</dbReference>
<dbReference type="GO" id="GO:0000976">
    <property type="term" value="F:transcription cis-regulatory region binding"/>
    <property type="evidence" value="ECO:0007669"/>
    <property type="project" value="TreeGrafter"/>
</dbReference>
<name>A0A1C3N705_9ACTN</name>
<dbReference type="STRING" id="307121.GA0070620_3907"/>
<dbReference type="AlphaFoldDB" id="A0A1C3N705"/>
<dbReference type="GO" id="GO:0006355">
    <property type="term" value="P:regulation of DNA-templated transcription"/>
    <property type="evidence" value="ECO:0007669"/>
    <property type="project" value="InterPro"/>
</dbReference>
<keyword evidence="1" id="KW-0597">Phosphoprotein</keyword>
<dbReference type="Proteomes" id="UP000199393">
    <property type="component" value="Chromosome I"/>
</dbReference>
<evidence type="ECO:0000256" key="4">
    <source>
        <dbReference type="ARBA" id="ARBA00023125"/>
    </source>
</evidence>
<proteinExistence type="predicted"/>
<dbReference type="GO" id="GO:0005829">
    <property type="term" value="C:cytosol"/>
    <property type="evidence" value="ECO:0007669"/>
    <property type="project" value="TreeGrafter"/>
</dbReference>
<sequence>MTAVTLLTPSEPAIQPAGDGVTVEISVVVRAAGTATEVARDLVERIRAVVGDASTAGPVPVGARLLLDGSAPEVRSTGGRSTRRLRVAADPDEATLVLRTGRRTALLCGHPLTLTRLEYDLLLHLVRHRHQVLTREQLMRDVWGHQVCLGGRTVDVHIRRNRQKLAGRGPVVTTVHGVGYRLDAPERVRLTTD</sequence>
<evidence type="ECO:0000256" key="5">
    <source>
        <dbReference type="ARBA" id="ARBA00023163"/>
    </source>
</evidence>
<evidence type="ECO:0000256" key="3">
    <source>
        <dbReference type="ARBA" id="ARBA00023015"/>
    </source>
</evidence>
<dbReference type="CDD" id="cd00383">
    <property type="entry name" value="trans_reg_C"/>
    <property type="match status" value="1"/>
</dbReference>
<evidence type="ECO:0000256" key="1">
    <source>
        <dbReference type="ARBA" id="ARBA00022553"/>
    </source>
</evidence>
<evidence type="ECO:0000259" key="7">
    <source>
        <dbReference type="PROSITE" id="PS51755"/>
    </source>
</evidence>
<evidence type="ECO:0000313" key="9">
    <source>
        <dbReference type="Proteomes" id="UP000199393"/>
    </source>
</evidence>
<organism evidence="8 9">
    <name type="scientific">Micromonospora krabiensis</name>
    <dbReference type="NCBI Taxonomy" id="307121"/>
    <lineage>
        <taxon>Bacteria</taxon>
        <taxon>Bacillati</taxon>
        <taxon>Actinomycetota</taxon>
        <taxon>Actinomycetes</taxon>
        <taxon>Micromonosporales</taxon>
        <taxon>Micromonosporaceae</taxon>
        <taxon>Micromonospora</taxon>
    </lineage>
</organism>
<keyword evidence="5" id="KW-0804">Transcription</keyword>
<gene>
    <name evidence="8" type="ORF">GA0070620_3907</name>
</gene>
<evidence type="ECO:0000256" key="2">
    <source>
        <dbReference type="ARBA" id="ARBA00023012"/>
    </source>
</evidence>
<evidence type="ECO:0000313" key="8">
    <source>
        <dbReference type="EMBL" id="SBV28364.1"/>
    </source>
</evidence>
<dbReference type="GO" id="GO:0032993">
    <property type="term" value="C:protein-DNA complex"/>
    <property type="evidence" value="ECO:0007669"/>
    <property type="project" value="TreeGrafter"/>
</dbReference>
<dbReference type="InterPro" id="IPR016032">
    <property type="entry name" value="Sig_transdc_resp-reg_C-effctor"/>
</dbReference>
<dbReference type="Gene3D" id="1.10.10.10">
    <property type="entry name" value="Winged helix-like DNA-binding domain superfamily/Winged helix DNA-binding domain"/>
    <property type="match status" value="1"/>
</dbReference>
<dbReference type="InterPro" id="IPR039420">
    <property type="entry name" value="WalR-like"/>
</dbReference>
<evidence type="ECO:0000256" key="6">
    <source>
        <dbReference type="PROSITE-ProRule" id="PRU01091"/>
    </source>
</evidence>
<dbReference type="SUPFAM" id="SSF46894">
    <property type="entry name" value="C-terminal effector domain of the bipartite response regulators"/>
    <property type="match status" value="1"/>
</dbReference>
<dbReference type="GO" id="GO:0000156">
    <property type="term" value="F:phosphorelay response regulator activity"/>
    <property type="evidence" value="ECO:0007669"/>
    <property type="project" value="TreeGrafter"/>
</dbReference>
<dbReference type="EMBL" id="LT598496">
    <property type="protein sequence ID" value="SBV28364.1"/>
    <property type="molecule type" value="Genomic_DNA"/>
</dbReference>
<dbReference type="RefSeq" id="WP_091592895.1">
    <property type="nucleotide sequence ID" value="NZ_JBHRWG010000004.1"/>
</dbReference>
<feature type="DNA-binding region" description="OmpR/PhoB-type" evidence="6">
    <location>
        <begin position="83"/>
        <end position="184"/>
    </location>
</feature>
<keyword evidence="2" id="KW-0902">Two-component regulatory system</keyword>
<dbReference type="PROSITE" id="PS51755">
    <property type="entry name" value="OMPR_PHOB"/>
    <property type="match status" value="1"/>
</dbReference>
<dbReference type="InterPro" id="IPR001867">
    <property type="entry name" value="OmpR/PhoB-type_DNA-bd"/>
</dbReference>
<accession>A0A1C3N705</accession>
<dbReference type="PANTHER" id="PTHR48111">
    <property type="entry name" value="REGULATOR OF RPOS"/>
    <property type="match status" value="1"/>
</dbReference>
<keyword evidence="4 6" id="KW-0238">DNA-binding</keyword>
<dbReference type="Pfam" id="PF00486">
    <property type="entry name" value="Trans_reg_C"/>
    <property type="match status" value="1"/>
</dbReference>
<dbReference type="InterPro" id="IPR036388">
    <property type="entry name" value="WH-like_DNA-bd_sf"/>
</dbReference>